<accession>A0ABN1VHQ9</accession>
<dbReference type="Proteomes" id="UP001500879">
    <property type="component" value="Unassembled WGS sequence"/>
</dbReference>
<evidence type="ECO:0000313" key="3">
    <source>
        <dbReference type="Proteomes" id="UP001500879"/>
    </source>
</evidence>
<dbReference type="InterPro" id="IPR027417">
    <property type="entry name" value="P-loop_NTPase"/>
</dbReference>
<name>A0ABN1VHQ9_9ACTN</name>
<feature type="region of interest" description="Disordered" evidence="1">
    <location>
        <begin position="409"/>
        <end position="454"/>
    </location>
</feature>
<evidence type="ECO:0000256" key="1">
    <source>
        <dbReference type="SAM" id="MobiDB-lite"/>
    </source>
</evidence>
<keyword evidence="3" id="KW-1185">Reference proteome</keyword>
<organism evidence="2 3">
    <name type="scientific">Streptomyces luteireticuli</name>
    <dbReference type="NCBI Taxonomy" id="173858"/>
    <lineage>
        <taxon>Bacteria</taxon>
        <taxon>Bacillati</taxon>
        <taxon>Actinomycetota</taxon>
        <taxon>Actinomycetes</taxon>
        <taxon>Kitasatosporales</taxon>
        <taxon>Streptomycetaceae</taxon>
        <taxon>Streptomyces</taxon>
    </lineage>
</organism>
<sequence>MSESEYSLPHLYSSPEPQPLQPVQQRIRTAWTADELMATEFPAPRWAVPGILSEGVNLLAGPPKVGKSWLSLGLALAVAAGGRAMDSIAVEGGPVLYLALEDTPRRLQTRMRKILGNGRAPSSLTLATSCLPLPQGGGEAIAQWIERNRDARMVVIDVFAKMRGTSAPGASAYDADYAAVGHAKRIADHYGIAMVLVHHVRKAGSDDFLAEVSGTNGLAGAADATLVLKRARGQADGVLHVTGRDVDESEYALRFYAEAGAWQLLEGPAADHTIGDTRATILRYVRENPGAKPKQIAEATDLDPALVRQTCSRMANDVQLIRKAGGYVVPGDSGGAGVNSHSRHSVTGVTVTLPHLFRPAEIAEALGCSEWWVKEQARRRRIPFTRVGGAYRFTAEHLAEIVAIFEERPAGGSHGADQDESARTQRSGEPSPVIRLQAHTPRRSRQSQRSAVGQ</sequence>
<evidence type="ECO:0000313" key="2">
    <source>
        <dbReference type="EMBL" id="GAA0386157.1"/>
    </source>
</evidence>
<protein>
    <recommendedName>
        <fullName evidence="4">DNA repair protein RadA</fullName>
    </recommendedName>
</protein>
<dbReference type="Pfam" id="PF13481">
    <property type="entry name" value="AAA_25"/>
    <property type="match status" value="1"/>
</dbReference>
<evidence type="ECO:0008006" key="4">
    <source>
        <dbReference type="Google" id="ProtNLM"/>
    </source>
</evidence>
<comment type="caution">
    <text evidence="2">The sequence shown here is derived from an EMBL/GenBank/DDBJ whole genome shotgun (WGS) entry which is preliminary data.</text>
</comment>
<gene>
    <name evidence="2" type="ORF">GCM10010357_03700</name>
</gene>
<feature type="region of interest" description="Disordered" evidence="1">
    <location>
        <begin position="1"/>
        <end position="20"/>
    </location>
</feature>
<dbReference type="EMBL" id="BAAABX010000004">
    <property type="protein sequence ID" value="GAA0386157.1"/>
    <property type="molecule type" value="Genomic_DNA"/>
</dbReference>
<proteinExistence type="predicted"/>
<dbReference type="SUPFAM" id="SSF52540">
    <property type="entry name" value="P-loop containing nucleoside triphosphate hydrolases"/>
    <property type="match status" value="1"/>
</dbReference>
<reference evidence="2 3" key="1">
    <citation type="journal article" date="2019" name="Int. J. Syst. Evol. Microbiol.">
        <title>The Global Catalogue of Microorganisms (GCM) 10K type strain sequencing project: providing services to taxonomists for standard genome sequencing and annotation.</title>
        <authorList>
            <consortium name="The Broad Institute Genomics Platform"/>
            <consortium name="The Broad Institute Genome Sequencing Center for Infectious Disease"/>
            <person name="Wu L."/>
            <person name="Ma J."/>
        </authorList>
    </citation>
    <scope>NUCLEOTIDE SEQUENCE [LARGE SCALE GENOMIC DNA]</scope>
    <source>
        <strain evidence="2 3">JCM 4788</strain>
    </source>
</reference>
<dbReference type="Gene3D" id="3.40.50.300">
    <property type="entry name" value="P-loop containing nucleotide triphosphate hydrolases"/>
    <property type="match status" value="1"/>
</dbReference>